<sequence>MSPGNIQFCEISTNEIPRGRFGIDCHGKCSGNLWNDLKWHVVVFEKERVPTRDIEMEVTWLHENAAIPNSSNLSLDYMQGQFCASSYRDKIKETKLKTNE</sequence>
<comment type="caution">
    <text evidence="1">The sequence shown here is derived from an EMBL/GenBank/DDBJ whole genome shotgun (WGS) entry which is preliminary data.</text>
</comment>
<dbReference type="EMBL" id="JACSEA010000008">
    <property type="protein sequence ID" value="KAF7395112.1"/>
    <property type="molecule type" value="Genomic_DNA"/>
</dbReference>
<protein>
    <submittedName>
        <fullName evidence="1">Uncharacterized protein</fullName>
    </submittedName>
</protein>
<dbReference type="AlphaFoldDB" id="A0A834JWS0"/>
<keyword evidence="2" id="KW-1185">Reference proteome</keyword>
<evidence type="ECO:0000313" key="2">
    <source>
        <dbReference type="Proteomes" id="UP000614350"/>
    </source>
</evidence>
<dbReference type="Proteomes" id="UP000614350">
    <property type="component" value="Unassembled WGS sequence"/>
</dbReference>
<evidence type="ECO:0000313" key="1">
    <source>
        <dbReference type="EMBL" id="KAF7395112.1"/>
    </source>
</evidence>
<accession>A0A834JWS0</accession>
<reference evidence="1" key="1">
    <citation type="journal article" date="2020" name="G3 (Bethesda)">
        <title>High-Quality Assemblies for Three Invasive Social Wasps from the &lt;i&gt;Vespula&lt;/i&gt; Genus.</title>
        <authorList>
            <person name="Harrop T.W.R."/>
            <person name="Guhlin J."/>
            <person name="McLaughlin G.M."/>
            <person name="Permina E."/>
            <person name="Stockwell P."/>
            <person name="Gilligan J."/>
            <person name="Le Lec M.F."/>
            <person name="Gruber M.A.M."/>
            <person name="Quinn O."/>
            <person name="Lovegrove M."/>
            <person name="Duncan E.J."/>
            <person name="Remnant E.J."/>
            <person name="Van Eeckhoven J."/>
            <person name="Graham B."/>
            <person name="Knapp R.A."/>
            <person name="Langford K.W."/>
            <person name="Kronenberg Z."/>
            <person name="Press M.O."/>
            <person name="Eacker S.M."/>
            <person name="Wilson-Rankin E.E."/>
            <person name="Purcell J."/>
            <person name="Lester P.J."/>
            <person name="Dearden P.K."/>
        </authorList>
    </citation>
    <scope>NUCLEOTIDE SEQUENCE</scope>
    <source>
        <strain evidence="1">Marl-1</strain>
    </source>
</reference>
<gene>
    <name evidence="1" type="ORF">HZH66_008286</name>
</gene>
<organism evidence="1 2">
    <name type="scientific">Vespula vulgaris</name>
    <name type="common">Yellow jacket</name>
    <name type="synonym">Wasp</name>
    <dbReference type="NCBI Taxonomy" id="7454"/>
    <lineage>
        <taxon>Eukaryota</taxon>
        <taxon>Metazoa</taxon>
        <taxon>Ecdysozoa</taxon>
        <taxon>Arthropoda</taxon>
        <taxon>Hexapoda</taxon>
        <taxon>Insecta</taxon>
        <taxon>Pterygota</taxon>
        <taxon>Neoptera</taxon>
        <taxon>Endopterygota</taxon>
        <taxon>Hymenoptera</taxon>
        <taxon>Apocrita</taxon>
        <taxon>Aculeata</taxon>
        <taxon>Vespoidea</taxon>
        <taxon>Vespidae</taxon>
        <taxon>Vespinae</taxon>
        <taxon>Vespula</taxon>
    </lineage>
</organism>
<name>A0A834JWS0_VESVU</name>
<proteinExistence type="predicted"/>